<evidence type="ECO:0000256" key="1">
    <source>
        <dbReference type="SAM" id="MobiDB-lite"/>
    </source>
</evidence>
<proteinExistence type="predicted"/>
<evidence type="ECO:0000313" key="4">
    <source>
        <dbReference type="Proteomes" id="UP001595387"/>
    </source>
</evidence>
<feature type="compositionally biased region" description="Basic and acidic residues" evidence="1">
    <location>
        <begin position="229"/>
        <end position="241"/>
    </location>
</feature>
<feature type="transmembrane region" description="Helical" evidence="2">
    <location>
        <begin position="91"/>
        <end position="110"/>
    </location>
</feature>
<keyword evidence="2" id="KW-0812">Transmembrane</keyword>
<organism evidence="3 4">
    <name type="scientific">Virgibacillus sediminis</name>
    <dbReference type="NCBI Taxonomy" id="202260"/>
    <lineage>
        <taxon>Bacteria</taxon>
        <taxon>Bacillati</taxon>
        <taxon>Bacillota</taxon>
        <taxon>Bacilli</taxon>
        <taxon>Bacillales</taxon>
        <taxon>Bacillaceae</taxon>
        <taxon>Virgibacillus</taxon>
    </lineage>
</organism>
<keyword evidence="2" id="KW-1133">Transmembrane helix</keyword>
<name>A0ABV7A6C6_9BACI</name>
<sequence length="413" mass="46947">MKHNQGISMAGYIIIEVRGERPEAFFQLCSQSNIQVWNIRRTGTDTCEGSIKLRDLQQIKKIRRRTGYKIRFRDRKGFPFLLKQFLGRKTLVTGLAAGLFFLLFLSNILWNVEITGLPKDLEEKVGKQLEEYGIERGAWIFKLESPNQIQQQLIKDVPELLWVGVDQQGTTFQLEGVEKIVVKEEEEPAPQNLVAAKKGVITDMYVAKGRPRVHVNDYVEAGDVLVSGRIDDGGKEDKEDKEGEEEEDTNAELVAAQGKVTAATWYEITVTIPMERSTEQLTGEREKKYHLKIGETMLPIWGFGDPGFEEEHREVEEGSLYFLKWELPVKFVTTTISEKESVQEKLTEEEAAEAGIEQAKRDLRLQLEPEAVIVSEKILQESMENGKVKINLYVSVEENIAKAEPINHSPPAD</sequence>
<dbReference type="Pfam" id="PF06898">
    <property type="entry name" value="YqfD"/>
    <property type="match status" value="1"/>
</dbReference>
<evidence type="ECO:0000256" key="2">
    <source>
        <dbReference type="SAM" id="Phobius"/>
    </source>
</evidence>
<accession>A0ABV7A6C6</accession>
<protein>
    <submittedName>
        <fullName evidence="3">Sporulation protein YqfD</fullName>
    </submittedName>
</protein>
<evidence type="ECO:0000313" key="3">
    <source>
        <dbReference type="EMBL" id="MFC2948389.1"/>
    </source>
</evidence>
<keyword evidence="2" id="KW-0472">Membrane</keyword>
<dbReference type="EMBL" id="JBHRRZ010000015">
    <property type="protein sequence ID" value="MFC2948389.1"/>
    <property type="molecule type" value="Genomic_DNA"/>
</dbReference>
<dbReference type="NCBIfam" id="TIGR02876">
    <property type="entry name" value="spore_yqfD"/>
    <property type="match status" value="1"/>
</dbReference>
<comment type="caution">
    <text evidence="3">The sequence shown here is derived from an EMBL/GenBank/DDBJ whole genome shotgun (WGS) entry which is preliminary data.</text>
</comment>
<dbReference type="RefSeq" id="WP_390305317.1">
    <property type="nucleotide sequence ID" value="NZ_JBHRRZ010000015.1"/>
</dbReference>
<keyword evidence="4" id="KW-1185">Reference proteome</keyword>
<dbReference type="PIRSF" id="PIRSF029895">
    <property type="entry name" value="SpoIV"/>
    <property type="match status" value="1"/>
</dbReference>
<feature type="region of interest" description="Disordered" evidence="1">
    <location>
        <begin position="229"/>
        <end position="249"/>
    </location>
</feature>
<dbReference type="InterPro" id="IPR010690">
    <property type="entry name" value="YqfD"/>
</dbReference>
<gene>
    <name evidence="3" type="primary">yqfD</name>
    <name evidence="3" type="ORF">ACFODW_08555</name>
</gene>
<reference evidence="4" key="1">
    <citation type="journal article" date="2019" name="Int. J. Syst. Evol. Microbiol.">
        <title>The Global Catalogue of Microorganisms (GCM) 10K type strain sequencing project: providing services to taxonomists for standard genome sequencing and annotation.</title>
        <authorList>
            <consortium name="The Broad Institute Genomics Platform"/>
            <consortium name="The Broad Institute Genome Sequencing Center for Infectious Disease"/>
            <person name="Wu L."/>
            <person name="Ma J."/>
        </authorList>
    </citation>
    <scope>NUCLEOTIDE SEQUENCE [LARGE SCALE GENOMIC DNA]</scope>
    <source>
        <strain evidence="4">KCTC 13193</strain>
    </source>
</reference>
<dbReference type="Proteomes" id="UP001595387">
    <property type="component" value="Unassembled WGS sequence"/>
</dbReference>